<feature type="domain" description="Dihydroxy-acid/6-phosphogluconate dehydratase N-terminal" evidence="6">
    <location>
        <begin position="42"/>
        <end position="352"/>
    </location>
</feature>
<evidence type="ECO:0000256" key="2">
    <source>
        <dbReference type="ARBA" id="ARBA00022723"/>
    </source>
</evidence>
<name>A0A853FJI6_9BURK</name>
<dbReference type="GO" id="GO:0051536">
    <property type="term" value="F:iron-sulfur cluster binding"/>
    <property type="evidence" value="ECO:0007669"/>
    <property type="project" value="UniProtKB-KW"/>
</dbReference>
<dbReference type="Gene3D" id="3.50.30.80">
    <property type="entry name" value="IlvD/EDD C-terminal domain-like"/>
    <property type="match status" value="1"/>
</dbReference>
<dbReference type="RefSeq" id="WP_129970909.1">
    <property type="nucleotide sequence ID" value="NZ_JACCEW010000006.1"/>
</dbReference>
<evidence type="ECO:0000256" key="1">
    <source>
        <dbReference type="ARBA" id="ARBA00006486"/>
    </source>
</evidence>
<dbReference type="InterPro" id="IPR020558">
    <property type="entry name" value="DiOHA_6PGluconate_deHydtase_CS"/>
</dbReference>
<evidence type="ECO:0000313" key="9">
    <source>
        <dbReference type="Proteomes" id="UP000580517"/>
    </source>
</evidence>
<evidence type="ECO:0000313" key="8">
    <source>
        <dbReference type="EMBL" id="NYT38551.1"/>
    </source>
</evidence>
<dbReference type="SUPFAM" id="SSF52016">
    <property type="entry name" value="LeuD/IlvD-like"/>
    <property type="match status" value="1"/>
</dbReference>
<dbReference type="OrthoDB" id="9807077at2"/>
<dbReference type="AlphaFoldDB" id="A0A853FJI6"/>
<dbReference type="Pfam" id="PF24877">
    <property type="entry name" value="ILV_EDD_C"/>
    <property type="match status" value="1"/>
</dbReference>
<accession>A0A853FJI6</accession>
<keyword evidence="4" id="KW-0411">Iron-sulfur</keyword>
<proteinExistence type="inferred from homology"/>
<keyword evidence="3" id="KW-0408">Iron</keyword>
<dbReference type="PANTHER" id="PTHR43183:SF1">
    <property type="entry name" value="HYPOTHETICAL DIHYDROXY-ACID DEHYDRATASE (EUROFUNG)-RELATED"/>
    <property type="match status" value="1"/>
</dbReference>
<dbReference type="NCBIfam" id="NF004784">
    <property type="entry name" value="PRK06131.1"/>
    <property type="match status" value="1"/>
</dbReference>
<keyword evidence="9" id="KW-1185">Reference proteome</keyword>
<dbReference type="InterPro" id="IPR037237">
    <property type="entry name" value="IlvD/EDD_N"/>
</dbReference>
<dbReference type="InterPro" id="IPR052352">
    <property type="entry name" value="Sugar_Degrad_Dehydratases"/>
</dbReference>
<keyword evidence="2" id="KW-0479">Metal-binding</keyword>
<evidence type="ECO:0000259" key="6">
    <source>
        <dbReference type="Pfam" id="PF00920"/>
    </source>
</evidence>
<dbReference type="SUPFAM" id="SSF143975">
    <property type="entry name" value="IlvD/EDD N-terminal domain-like"/>
    <property type="match status" value="1"/>
</dbReference>
<gene>
    <name evidence="8" type="ORF">H0A68_16830</name>
</gene>
<feature type="domain" description="Dihydroxy-acid/6-phosphogluconate dehydratase C-terminal" evidence="7">
    <location>
        <begin position="364"/>
        <end position="557"/>
    </location>
</feature>
<dbReference type="GO" id="GO:0046872">
    <property type="term" value="F:metal ion binding"/>
    <property type="evidence" value="ECO:0007669"/>
    <property type="project" value="UniProtKB-KW"/>
</dbReference>
<dbReference type="Proteomes" id="UP000580517">
    <property type="component" value="Unassembled WGS sequence"/>
</dbReference>
<sequence>MLDNKQRGLYRGLTHYGDIEFSRYLRRSFARSMGYSGDELDRPIIGIADSRSGFNNCHRHFPELIEAVKRGVLAAGALPITFPTVSLGEPFIYPTSMMFRNLMSMDVEEMVRAQPMDGVVLVGGCDKTVPAQLMGALSAGRPAIQLVGGPMMTGRYMGERLGACTDCRRHWSNFRGGDISSEQIEEIEGQLATTAGTCAVMGTASTMACIAEAIGMMLPRSATIPAVHADRLRAAEATGRQAVWLARQNVTPDRIVTQKSVENALRVLLAVGGSTNALIHLTAIAGRLGITVSLDLLNKLSKDTPVLVNLKPTGTHYMEDLNAAGGLPAVMREIRDLLHLDCLTVTGRKLGEELDDAQLWSDTNVVRRRADPVYEGGGLRALYGSLAPQGALIKVAAADERLFEHEGRAVVFDTLEDMADRLDSPDLDVNADDILVLRNAGPKASAMPEAGYIPIPSKLAHAGVRDMVRISDARMSGTAYGTVVLHVTPEAAIGGPLAFVQNGDRIRLSVSRQRIDLLVDAVEMARRMANFESKEPMSLRGYAWLYQKHVLQADQGCDFDFLRCESHDEHRSISTLQVESGGKTDQESIV</sequence>
<evidence type="ECO:0000256" key="3">
    <source>
        <dbReference type="ARBA" id="ARBA00023004"/>
    </source>
</evidence>
<dbReference type="InterPro" id="IPR056740">
    <property type="entry name" value="ILV_EDD_C"/>
</dbReference>
<dbReference type="PANTHER" id="PTHR43183">
    <property type="entry name" value="HYPOTHETICAL DIHYDROXYACID DEHYDRATASE (EUROFUNG)-RELATED"/>
    <property type="match status" value="1"/>
</dbReference>
<organism evidence="8 9">
    <name type="scientific">Allopusillimonas soli</name>
    <dbReference type="NCBI Taxonomy" id="659016"/>
    <lineage>
        <taxon>Bacteria</taxon>
        <taxon>Pseudomonadati</taxon>
        <taxon>Pseudomonadota</taxon>
        <taxon>Betaproteobacteria</taxon>
        <taxon>Burkholderiales</taxon>
        <taxon>Alcaligenaceae</taxon>
        <taxon>Allopusillimonas</taxon>
    </lineage>
</organism>
<comment type="similarity">
    <text evidence="1">Belongs to the IlvD/Edd family.</text>
</comment>
<dbReference type="Pfam" id="PF00920">
    <property type="entry name" value="ILVD_EDD_N"/>
    <property type="match status" value="1"/>
</dbReference>
<dbReference type="GO" id="GO:0016836">
    <property type="term" value="F:hydro-lyase activity"/>
    <property type="evidence" value="ECO:0007669"/>
    <property type="project" value="UniProtKB-ARBA"/>
</dbReference>
<dbReference type="PROSITE" id="PS00886">
    <property type="entry name" value="ILVD_EDD_1"/>
    <property type="match status" value="1"/>
</dbReference>
<evidence type="ECO:0000256" key="5">
    <source>
        <dbReference type="ARBA" id="ARBA00023239"/>
    </source>
</evidence>
<dbReference type="InterPro" id="IPR042096">
    <property type="entry name" value="Dihydro-acid_dehy_C"/>
</dbReference>
<evidence type="ECO:0000259" key="7">
    <source>
        <dbReference type="Pfam" id="PF24877"/>
    </source>
</evidence>
<protein>
    <submittedName>
        <fullName evidence="8">Dihydroxy-acid dehydratase</fullName>
    </submittedName>
</protein>
<reference evidence="8 9" key="1">
    <citation type="submission" date="2020-07" db="EMBL/GenBank/DDBJ databases">
        <title>Taxonomic revisions and descriptions of new bacterial species based on genomic comparisons in the high-G+C-content subgroup of the family Alcaligenaceae.</title>
        <authorList>
            <person name="Szabo A."/>
            <person name="Felfoldi T."/>
        </authorList>
    </citation>
    <scope>NUCLEOTIDE SEQUENCE [LARGE SCALE GENOMIC DNA]</scope>
    <source>
        <strain evidence="8 9">DSM 25264</strain>
    </source>
</reference>
<dbReference type="EMBL" id="JACCEW010000006">
    <property type="protein sequence ID" value="NYT38551.1"/>
    <property type="molecule type" value="Genomic_DNA"/>
</dbReference>
<evidence type="ECO:0000256" key="4">
    <source>
        <dbReference type="ARBA" id="ARBA00023014"/>
    </source>
</evidence>
<comment type="caution">
    <text evidence="8">The sequence shown here is derived from an EMBL/GenBank/DDBJ whole genome shotgun (WGS) entry which is preliminary data.</text>
</comment>
<dbReference type="InterPro" id="IPR000581">
    <property type="entry name" value="ILV_EDD_N"/>
</dbReference>
<keyword evidence="5" id="KW-0456">Lyase</keyword>